<dbReference type="SUPFAM" id="SSF56059">
    <property type="entry name" value="Glutathione synthetase ATP-binding domain-like"/>
    <property type="match status" value="1"/>
</dbReference>
<dbReference type="InterPro" id="IPR002192">
    <property type="entry name" value="PPDK_AMP/ATP-bd"/>
</dbReference>
<sequence length="744" mass="85127">REGLKDAMAGIRLCTEIRKKDPFVPIIIQSAETENEVYASKFGASFINKNSKKPDVDLRHAVYEDFGFGDFIFRDPNTHTKIARVRNLRELQNILFAVPAESFLYHISRNHISRWLYSRAVFPVAEFLKPITWDSLQDVDAHRHLIFDAIVEYRKMKNQGVVAVFQRDRFDLYSNFARIGEGSLGGKGRGLAFIDNMIKRYPELEEFENAQVVIPKTLVLCTDIFDDFMESNELYQIALSENLDDKQILHYFLKAKLPDGLVNDFFAFMDVVKSPIAIRSSSLLEDSHYQPFAGIYNTYMIPYLDDKYEMLRMLSDAIKGVYASVYFRDSKAYMQATSNVIDQEKMAVVLQEAVGNQYGDRYYPSMSGVARSLNYYPIGEEQVEEGVVNLALGLGKYIVDGGLTLRFSPYHPTKILQTSEMEIALKETQTSFYALDLKNIGQNLSEKDGFNLLKLHIKDAEKDGSLRYLVSTYDPHDMIIRDGLYPGGRKLITFANILQHDVFPLARILQMVLKYSWQEMRRPVEIEFTVTLDHNVEKTGVFYLLQVRPIVESRQVLEEDLTKIPDENLILRSNNSLGHGIVDNIYDIIYVKTDGYSASNNPAIADEIEKLNRRFLDENKNYILIGPGRWGSSDSWLGIPVKWPHISAARIIVEAGLTNYKVDPSQGTHFFQNLTSFGVGYFTINAYMNDGIYNQAFLNTQPAMEETKYLRHVHFDSPVMIKMDGKKKQGIVTLPQDLSSEEGN</sequence>
<feature type="non-terminal residue" evidence="2">
    <location>
        <position position="1"/>
    </location>
</feature>
<gene>
    <name evidence="2" type="ORF">EZS27_023236</name>
</gene>
<dbReference type="GO" id="GO:0005524">
    <property type="term" value="F:ATP binding"/>
    <property type="evidence" value="ECO:0007669"/>
    <property type="project" value="InterPro"/>
</dbReference>
<proteinExistence type="predicted"/>
<organism evidence="2">
    <name type="scientific">termite gut metagenome</name>
    <dbReference type="NCBI Taxonomy" id="433724"/>
    <lineage>
        <taxon>unclassified sequences</taxon>
        <taxon>metagenomes</taxon>
        <taxon>organismal metagenomes</taxon>
    </lineage>
</organism>
<name>A0A5J4R294_9ZZZZ</name>
<evidence type="ECO:0000259" key="1">
    <source>
        <dbReference type="Pfam" id="PF01326"/>
    </source>
</evidence>
<evidence type="ECO:0000313" key="2">
    <source>
        <dbReference type="EMBL" id="KAA6327809.1"/>
    </source>
</evidence>
<dbReference type="Gene3D" id="3.30.1490.20">
    <property type="entry name" value="ATP-grasp fold, A domain"/>
    <property type="match status" value="1"/>
</dbReference>
<protein>
    <recommendedName>
        <fullName evidence="1">Pyruvate phosphate dikinase AMP/ATP-binding domain-containing protein</fullName>
    </recommendedName>
</protein>
<dbReference type="PANTHER" id="PTHR43615:SF1">
    <property type="entry name" value="PPDK_N DOMAIN-CONTAINING PROTEIN"/>
    <property type="match status" value="1"/>
</dbReference>
<dbReference type="Pfam" id="PF01326">
    <property type="entry name" value="PPDK_N"/>
    <property type="match status" value="1"/>
</dbReference>
<dbReference type="InterPro" id="IPR051549">
    <property type="entry name" value="PEP_Utilizing_Enz"/>
</dbReference>
<dbReference type="InterPro" id="IPR013815">
    <property type="entry name" value="ATP_grasp_subdomain_1"/>
</dbReference>
<accession>A0A5J4R294</accession>
<dbReference type="AlphaFoldDB" id="A0A5J4R294"/>
<comment type="caution">
    <text evidence="2">The sequence shown here is derived from an EMBL/GenBank/DDBJ whole genome shotgun (WGS) entry which is preliminary data.</text>
</comment>
<dbReference type="PANTHER" id="PTHR43615">
    <property type="entry name" value="PHOSPHOENOLPYRUVATE SYNTHASE-RELATED"/>
    <property type="match status" value="1"/>
</dbReference>
<dbReference type="GO" id="GO:0016301">
    <property type="term" value="F:kinase activity"/>
    <property type="evidence" value="ECO:0007669"/>
    <property type="project" value="InterPro"/>
</dbReference>
<dbReference type="EMBL" id="SNRY01001926">
    <property type="protein sequence ID" value="KAA6327809.1"/>
    <property type="molecule type" value="Genomic_DNA"/>
</dbReference>
<feature type="domain" description="Pyruvate phosphate dikinase AMP/ATP-binding" evidence="1">
    <location>
        <begin position="183"/>
        <end position="559"/>
    </location>
</feature>
<reference evidence="2" key="1">
    <citation type="submission" date="2019-03" db="EMBL/GenBank/DDBJ databases">
        <title>Single cell metagenomics reveals metabolic interactions within the superorganism composed of flagellate Streblomastix strix and complex community of Bacteroidetes bacteria on its surface.</title>
        <authorList>
            <person name="Treitli S.C."/>
            <person name="Kolisko M."/>
            <person name="Husnik F."/>
            <person name="Keeling P."/>
            <person name="Hampl V."/>
        </authorList>
    </citation>
    <scope>NUCLEOTIDE SEQUENCE</scope>
    <source>
        <strain evidence="2">STM</strain>
    </source>
</reference>